<dbReference type="AlphaFoldDB" id="A0A1G9ABV6"/>
<dbReference type="OrthoDB" id="2387294at2"/>
<keyword evidence="3" id="KW-1185">Reference proteome</keyword>
<dbReference type="EMBL" id="FNFY01000001">
    <property type="protein sequence ID" value="SDK24852.1"/>
    <property type="molecule type" value="Genomic_DNA"/>
</dbReference>
<dbReference type="STRING" id="576118.SAMN05216216_101199"/>
<accession>A0A1G9ABV6</accession>
<dbReference type="Proteomes" id="UP000199008">
    <property type="component" value="Unassembled WGS sequence"/>
</dbReference>
<dbReference type="InterPro" id="IPR011528">
    <property type="entry name" value="NERD"/>
</dbReference>
<gene>
    <name evidence="2" type="ORF">SAMN05216216_101199</name>
</gene>
<organism evidence="2 3">
    <name type="scientific">Lacicoccus qingdaonensis</name>
    <dbReference type="NCBI Taxonomy" id="576118"/>
    <lineage>
        <taxon>Bacteria</taxon>
        <taxon>Bacillati</taxon>
        <taxon>Bacillota</taxon>
        <taxon>Bacilli</taxon>
        <taxon>Bacillales</taxon>
        <taxon>Salinicoccaceae</taxon>
        <taxon>Lacicoccus</taxon>
    </lineage>
</organism>
<protein>
    <submittedName>
        <fullName evidence="2">Nuclease-related domain-containing protein</fullName>
    </submittedName>
</protein>
<reference evidence="3" key="1">
    <citation type="submission" date="2016-10" db="EMBL/GenBank/DDBJ databases">
        <authorList>
            <person name="Varghese N."/>
            <person name="Submissions S."/>
        </authorList>
    </citation>
    <scope>NUCLEOTIDE SEQUENCE [LARGE SCALE GENOMIC DNA]</scope>
    <source>
        <strain evidence="3">CGMCC 1.8895</strain>
    </source>
</reference>
<evidence type="ECO:0000313" key="3">
    <source>
        <dbReference type="Proteomes" id="UP000199008"/>
    </source>
</evidence>
<sequence length="304" mass="36146">MREKTRRHQQLEILNRRYRLSAYEREELQKLEAGYEGEMIFDGIADEFIQDTNIVHMKDYNFYPEEIDQRFLTRSKKDMSHVQIDNLVIAKDFLYTFEIKNYSFDLNYMESKWYFDNGNEFADPLVQVAKQRNMMNRLIGGFGREVRMFNVLVFINENQTIFNLPASNEIIVRSNLKKKLSKCMVNNQYDHSELVRNLESRRVTDLKYQGDALVDFHSLGKGVFCKACGERLIRMNRNWFKCSSCKEVLPIIEVAQRVIDEISILNKSWPLTPTTIQRFSDNQVSDFFIRKHVQSKLLKLQEED</sequence>
<proteinExistence type="predicted"/>
<dbReference type="Pfam" id="PF08378">
    <property type="entry name" value="NERD"/>
    <property type="match status" value="1"/>
</dbReference>
<evidence type="ECO:0000313" key="2">
    <source>
        <dbReference type="EMBL" id="SDK24852.1"/>
    </source>
</evidence>
<dbReference type="RefSeq" id="WP_092983764.1">
    <property type="nucleotide sequence ID" value="NZ_FNFY01000001.1"/>
</dbReference>
<evidence type="ECO:0000259" key="1">
    <source>
        <dbReference type="Pfam" id="PF08378"/>
    </source>
</evidence>
<name>A0A1G9ABV6_9BACL</name>
<dbReference type="CDD" id="cd00029">
    <property type="entry name" value="C1"/>
    <property type="match status" value="1"/>
</dbReference>
<feature type="domain" description="NERD" evidence="1">
    <location>
        <begin position="78"/>
        <end position="154"/>
    </location>
</feature>